<dbReference type="EMBL" id="CM044707">
    <property type="protein sequence ID" value="KAI5653499.1"/>
    <property type="molecule type" value="Genomic_DNA"/>
</dbReference>
<keyword evidence="2" id="KW-1185">Reference proteome</keyword>
<accession>A0ACB9ZYA0</accession>
<dbReference type="Proteomes" id="UP001060085">
    <property type="component" value="Linkage Group LG07"/>
</dbReference>
<comment type="caution">
    <text evidence="1">The sequence shown here is derived from an EMBL/GenBank/DDBJ whole genome shotgun (WGS) entry which is preliminary data.</text>
</comment>
<reference evidence="2" key="1">
    <citation type="journal article" date="2023" name="Nat. Plants">
        <title>Single-cell RNA sequencing provides a high-resolution roadmap for understanding the multicellular compartmentation of specialized metabolism.</title>
        <authorList>
            <person name="Sun S."/>
            <person name="Shen X."/>
            <person name="Li Y."/>
            <person name="Li Y."/>
            <person name="Wang S."/>
            <person name="Li R."/>
            <person name="Zhang H."/>
            <person name="Shen G."/>
            <person name="Guo B."/>
            <person name="Wei J."/>
            <person name="Xu J."/>
            <person name="St-Pierre B."/>
            <person name="Chen S."/>
            <person name="Sun C."/>
        </authorList>
    </citation>
    <scope>NUCLEOTIDE SEQUENCE [LARGE SCALE GENOMIC DNA]</scope>
</reference>
<name>A0ACB9ZYA0_CATRO</name>
<sequence>MEAVQLDELLKVFESSLSQIKWKLKPSSKRRLETDMLALITEMRPVIMVDYGGKMPELQDRLCSFVKQCEKESLVFEPLKVMVMEDMIYLVHTCELERYARLTLDREIEILFVDLEQDPPKMMAQTDKTSAAMDLMSIQERFSTVFHSNLLQSKEVEIGPPGSKLSSSTSEFIDLSSWIEETQVTIPALNGWLLGYPVIYLFGKQHIQDAIYNLSTKSLHLFKILVCR</sequence>
<proteinExistence type="predicted"/>
<protein>
    <submittedName>
        <fullName evidence="1">Uncharacterized protein</fullName>
    </submittedName>
</protein>
<gene>
    <name evidence="1" type="ORF">M9H77_30686</name>
</gene>
<evidence type="ECO:0000313" key="1">
    <source>
        <dbReference type="EMBL" id="KAI5653499.1"/>
    </source>
</evidence>
<evidence type="ECO:0000313" key="2">
    <source>
        <dbReference type="Proteomes" id="UP001060085"/>
    </source>
</evidence>
<organism evidence="1 2">
    <name type="scientific">Catharanthus roseus</name>
    <name type="common">Madagascar periwinkle</name>
    <name type="synonym">Vinca rosea</name>
    <dbReference type="NCBI Taxonomy" id="4058"/>
    <lineage>
        <taxon>Eukaryota</taxon>
        <taxon>Viridiplantae</taxon>
        <taxon>Streptophyta</taxon>
        <taxon>Embryophyta</taxon>
        <taxon>Tracheophyta</taxon>
        <taxon>Spermatophyta</taxon>
        <taxon>Magnoliopsida</taxon>
        <taxon>eudicotyledons</taxon>
        <taxon>Gunneridae</taxon>
        <taxon>Pentapetalae</taxon>
        <taxon>asterids</taxon>
        <taxon>lamiids</taxon>
        <taxon>Gentianales</taxon>
        <taxon>Apocynaceae</taxon>
        <taxon>Rauvolfioideae</taxon>
        <taxon>Vinceae</taxon>
        <taxon>Catharanthinae</taxon>
        <taxon>Catharanthus</taxon>
    </lineage>
</organism>